<evidence type="ECO:0000313" key="1">
    <source>
        <dbReference type="EMBL" id="CAI8774890.1"/>
    </source>
</evidence>
<keyword evidence="2" id="KW-1185">Reference proteome</keyword>
<dbReference type="Proteomes" id="UP001162030">
    <property type="component" value="Chromosome"/>
</dbReference>
<reference evidence="1 2" key="1">
    <citation type="submission" date="2023-03" db="EMBL/GenBank/DDBJ databases">
        <authorList>
            <person name="Pearce D."/>
        </authorList>
    </citation>
    <scope>NUCLEOTIDE SEQUENCE [LARGE SCALE GENOMIC DNA]</scope>
    <source>
        <strain evidence="1">Msz</strain>
    </source>
</reference>
<protein>
    <submittedName>
        <fullName evidence="1">Uncharacterized protein</fullName>
    </submittedName>
</protein>
<proteinExistence type="predicted"/>
<name>A0ABM9HYP5_9GAMM</name>
<dbReference type="EMBL" id="OX458333">
    <property type="protein sequence ID" value="CAI8774890.1"/>
    <property type="molecule type" value="Genomic_DNA"/>
</dbReference>
<accession>A0ABM9HYP5</accession>
<organism evidence="1 2">
    <name type="scientific">Methylocaldum szegediense</name>
    <dbReference type="NCBI Taxonomy" id="73780"/>
    <lineage>
        <taxon>Bacteria</taxon>
        <taxon>Pseudomonadati</taxon>
        <taxon>Pseudomonadota</taxon>
        <taxon>Gammaproteobacteria</taxon>
        <taxon>Methylococcales</taxon>
        <taxon>Methylococcaceae</taxon>
        <taxon>Methylocaldum</taxon>
    </lineage>
</organism>
<evidence type="ECO:0000313" key="2">
    <source>
        <dbReference type="Proteomes" id="UP001162030"/>
    </source>
</evidence>
<sequence>MNRIPWYFWMRRAGCLLFPNRRAASIFREGHGHMLITLHLTAADARVPSSVKEEGGFEPGRVEPG</sequence>
<gene>
    <name evidence="1" type="ORF">MSZNOR_1103</name>
</gene>